<organism evidence="1 2">
    <name type="scientific">Anaerotignum neopropionicum</name>
    <dbReference type="NCBI Taxonomy" id="36847"/>
    <lineage>
        <taxon>Bacteria</taxon>
        <taxon>Bacillati</taxon>
        <taxon>Bacillota</taxon>
        <taxon>Clostridia</taxon>
        <taxon>Lachnospirales</taxon>
        <taxon>Anaerotignaceae</taxon>
        <taxon>Anaerotignum</taxon>
    </lineage>
</organism>
<protein>
    <submittedName>
        <fullName evidence="1">Uncharacterized protein</fullName>
    </submittedName>
</protein>
<dbReference type="AlphaFoldDB" id="A0A136WCN0"/>
<keyword evidence="2" id="KW-1185">Reference proteome</keyword>
<proteinExistence type="predicted"/>
<comment type="caution">
    <text evidence="1">The sequence shown here is derived from an EMBL/GenBank/DDBJ whole genome shotgun (WGS) entry which is preliminary data.</text>
</comment>
<dbReference type="EMBL" id="LRVM01000009">
    <property type="protein sequence ID" value="KXL52254.1"/>
    <property type="molecule type" value="Genomic_DNA"/>
</dbReference>
<dbReference type="Proteomes" id="UP000070539">
    <property type="component" value="Unassembled WGS sequence"/>
</dbReference>
<dbReference type="RefSeq" id="WP_157723566.1">
    <property type="nucleotide sequence ID" value="NZ_LRVM01000009.1"/>
</dbReference>
<gene>
    <name evidence="1" type="ORF">CLNEO_24190</name>
</gene>
<evidence type="ECO:0000313" key="1">
    <source>
        <dbReference type="EMBL" id="KXL52254.1"/>
    </source>
</evidence>
<sequence length="52" mass="5939">MVDILIPNLQELKSMQLETVDADSLIAKVKAGITIQEEEVKKYEWNFGSMQL</sequence>
<evidence type="ECO:0000313" key="2">
    <source>
        <dbReference type="Proteomes" id="UP000070539"/>
    </source>
</evidence>
<accession>A0A136WCN0</accession>
<reference evidence="1 2" key="1">
    <citation type="submission" date="2016-01" db="EMBL/GenBank/DDBJ databases">
        <title>Genome sequence of Clostridium neopropionicum X4, DSM-3847.</title>
        <authorList>
            <person name="Poehlein A."/>
            <person name="Beck M.H."/>
            <person name="Bengelsdorf F.R."/>
            <person name="Daniel R."/>
            <person name="Duerre P."/>
        </authorList>
    </citation>
    <scope>NUCLEOTIDE SEQUENCE [LARGE SCALE GENOMIC DNA]</scope>
    <source>
        <strain evidence="1 2">DSM-3847</strain>
    </source>
</reference>
<name>A0A136WCN0_9FIRM</name>